<comment type="caution">
    <text evidence="2">The sequence shown here is derived from an EMBL/GenBank/DDBJ whole genome shotgun (WGS) entry which is preliminary data.</text>
</comment>
<comment type="similarity">
    <text evidence="1">Belongs to the enoyl-CoA hydratase/isomerase family.</text>
</comment>
<dbReference type="PROSITE" id="PS00166">
    <property type="entry name" value="ENOYL_COA_HYDRATASE"/>
    <property type="match status" value="1"/>
</dbReference>
<dbReference type="RefSeq" id="WP_243309342.1">
    <property type="nucleotide sequence ID" value="NZ_JALGBI010000003.1"/>
</dbReference>
<gene>
    <name evidence="2" type="ORF">MMF98_21245</name>
</gene>
<protein>
    <submittedName>
        <fullName evidence="2">Enoyl-CoA hydratase-related protein</fullName>
    </submittedName>
</protein>
<evidence type="ECO:0000256" key="1">
    <source>
        <dbReference type="RuleBase" id="RU003707"/>
    </source>
</evidence>
<dbReference type="InterPro" id="IPR001753">
    <property type="entry name" value="Enoyl-CoA_hydra/iso"/>
</dbReference>
<name>A0A9X1VYD3_9BURK</name>
<dbReference type="CDD" id="cd06558">
    <property type="entry name" value="crotonase-like"/>
    <property type="match status" value="1"/>
</dbReference>
<dbReference type="PANTHER" id="PTHR43459">
    <property type="entry name" value="ENOYL-COA HYDRATASE"/>
    <property type="match status" value="1"/>
</dbReference>
<dbReference type="SUPFAM" id="SSF52096">
    <property type="entry name" value="ClpP/crotonase"/>
    <property type="match status" value="1"/>
</dbReference>
<dbReference type="AlphaFoldDB" id="A0A9X1VYD3"/>
<dbReference type="GO" id="GO:0003824">
    <property type="term" value="F:catalytic activity"/>
    <property type="evidence" value="ECO:0007669"/>
    <property type="project" value="InterPro"/>
</dbReference>
<dbReference type="InterPro" id="IPR029045">
    <property type="entry name" value="ClpP/crotonase-like_dom_sf"/>
</dbReference>
<keyword evidence="3" id="KW-1185">Reference proteome</keyword>
<evidence type="ECO:0000313" key="2">
    <source>
        <dbReference type="EMBL" id="MCJ0765747.1"/>
    </source>
</evidence>
<evidence type="ECO:0000313" key="3">
    <source>
        <dbReference type="Proteomes" id="UP001139447"/>
    </source>
</evidence>
<dbReference type="Proteomes" id="UP001139447">
    <property type="component" value="Unassembled WGS sequence"/>
</dbReference>
<accession>A0A9X1VYD3</accession>
<dbReference type="EMBL" id="JALGBI010000003">
    <property type="protein sequence ID" value="MCJ0765747.1"/>
    <property type="molecule type" value="Genomic_DNA"/>
</dbReference>
<dbReference type="InterPro" id="IPR018376">
    <property type="entry name" value="Enoyl-CoA_hyd/isom_CS"/>
</dbReference>
<organism evidence="2 3">
    <name type="scientific">Variovorax terrae</name>
    <dbReference type="NCBI Taxonomy" id="2923278"/>
    <lineage>
        <taxon>Bacteria</taxon>
        <taxon>Pseudomonadati</taxon>
        <taxon>Pseudomonadota</taxon>
        <taxon>Betaproteobacteria</taxon>
        <taxon>Burkholderiales</taxon>
        <taxon>Comamonadaceae</taxon>
        <taxon>Variovorax</taxon>
    </lineage>
</organism>
<reference evidence="2" key="1">
    <citation type="submission" date="2022-03" db="EMBL/GenBank/DDBJ databases">
        <authorList>
            <person name="Woo C.Y."/>
        </authorList>
    </citation>
    <scope>NUCLEOTIDE SEQUENCE</scope>
    <source>
        <strain evidence="2">CYS-02</strain>
    </source>
</reference>
<sequence length="233" mass="24488">MLIRTGPTDGVLELRLNRPQRLNALTLALTQELLAAVQRANSDDAVRVLLLTGEGRGFCAGKDRDDPAGPEFVALLQALAMALMQSPKPVVAAVHGWVVGAGLEILLNCDIVVAARSARFMLPEINIGLFGTGGVVALLPRHVGLAKAKGALMLGEEFSAAQADQWGLVWALVDDEALHAEGRRLAAKLAGSDPQLMGRLKASLLEEAVGDLPAVLAREAAVQRALMGPSAEQ</sequence>
<dbReference type="Gene3D" id="3.90.226.10">
    <property type="entry name" value="2-enoyl-CoA Hydratase, Chain A, domain 1"/>
    <property type="match status" value="1"/>
</dbReference>
<proteinExistence type="inferred from homology"/>
<dbReference type="Pfam" id="PF00378">
    <property type="entry name" value="ECH_1"/>
    <property type="match status" value="1"/>
</dbReference>
<dbReference type="PANTHER" id="PTHR43459:SF1">
    <property type="entry name" value="EG:BACN32G11.4 PROTEIN"/>
    <property type="match status" value="1"/>
</dbReference>